<dbReference type="EMBL" id="FNED01000012">
    <property type="protein sequence ID" value="SDJ12426.1"/>
    <property type="molecule type" value="Genomic_DNA"/>
</dbReference>
<feature type="transmembrane region" description="Helical" evidence="6">
    <location>
        <begin position="230"/>
        <end position="251"/>
    </location>
</feature>
<feature type="transmembrane region" description="Helical" evidence="6">
    <location>
        <begin position="147"/>
        <end position="165"/>
    </location>
</feature>
<evidence type="ECO:0000313" key="11">
    <source>
        <dbReference type="Proteomes" id="UP000182836"/>
    </source>
</evidence>
<name>A0A0D1XA41_ANEMI</name>
<accession>A0A0D1XA41</accession>
<evidence type="ECO:0000256" key="5">
    <source>
        <dbReference type="ARBA" id="ARBA00023136"/>
    </source>
</evidence>
<organism evidence="8 10">
    <name type="scientific">Aneurinibacillus migulanus</name>
    <name type="common">Bacillus migulanus</name>
    <dbReference type="NCBI Taxonomy" id="47500"/>
    <lineage>
        <taxon>Bacteria</taxon>
        <taxon>Bacillati</taxon>
        <taxon>Bacillota</taxon>
        <taxon>Bacilli</taxon>
        <taxon>Bacillales</taxon>
        <taxon>Paenibacillaceae</taxon>
        <taxon>Aneurinibacillus group</taxon>
        <taxon>Aneurinibacillus</taxon>
    </lineage>
</organism>
<dbReference type="OrthoDB" id="9806718at2"/>
<dbReference type="SUPFAM" id="SSF103481">
    <property type="entry name" value="Multidrug resistance efflux transporter EmrE"/>
    <property type="match status" value="2"/>
</dbReference>
<dbReference type="InterPro" id="IPR037185">
    <property type="entry name" value="EmrE-like"/>
</dbReference>
<evidence type="ECO:0000256" key="2">
    <source>
        <dbReference type="ARBA" id="ARBA00007362"/>
    </source>
</evidence>
<reference evidence="9 11" key="2">
    <citation type="submission" date="2016-10" db="EMBL/GenBank/DDBJ databases">
        <authorList>
            <person name="de Groot N.N."/>
        </authorList>
    </citation>
    <scope>NUCLEOTIDE SEQUENCE [LARGE SCALE GENOMIC DNA]</scope>
    <source>
        <strain evidence="9 11">DSM 2895</strain>
    </source>
</reference>
<feature type="transmembrane region" description="Helical" evidence="6">
    <location>
        <begin position="6"/>
        <end position="23"/>
    </location>
</feature>
<gene>
    <name evidence="8" type="ORF">AF333_03820</name>
    <name evidence="9" type="ORF">SAMN04487909_11267</name>
</gene>
<feature type="transmembrane region" description="Helical" evidence="6">
    <location>
        <begin position="59"/>
        <end position="77"/>
    </location>
</feature>
<dbReference type="STRING" id="47500.AF333_03820"/>
<feature type="transmembrane region" description="Helical" evidence="6">
    <location>
        <begin position="171"/>
        <end position="194"/>
    </location>
</feature>
<evidence type="ECO:0000313" key="9">
    <source>
        <dbReference type="EMBL" id="SDJ12426.1"/>
    </source>
</evidence>
<keyword evidence="4 6" id="KW-1133">Transmembrane helix</keyword>
<dbReference type="PATRIC" id="fig|47500.8.peg.4063"/>
<reference evidence="8 10" key="1">
    <citation type="submission" date="2015-07" db="EMBL/GenBank/DDBJ databases">
        <title>Fjat-14205 dsm 2895.</title>
        <authorList>
            <person name="Liu B."/>
            <person name="Wang J."/>
            <person name="Zhu Y."/>
            <person name="Liu G."/>
            <person name="Chen Q."/>
            <person name="Chen Z."/>
            <person name="Lan J."/>
            <person name="Che J."/>
            <person name="Ge C."/>
            <person name="Shi H."/>
            <person name="Pan Z."/>
            <person name="Liu X."/>
        </authorList>
    </citation>
    <scope>NUCLEOTIDE SEQUENCE [LARGE SCALE GENOMIC DNA]</scope>
    <source>
        <strain evidence="8 10">DSM 2895</strain>
    </source>
</reference>
<evidence type="ECO:0000259" key="7">
    <source>
        <dbReference type="Pfam" id="PF00892"/>
    </source>
</evidence>
<dbReference type="GO" id="GO:0016020">
    <property type="term" value="C:membrane"/>
    <property type="evidence" value="ECO:0007669"/>
    <property type="project" value="UniProtKB-SubCell"/>
</dbReference>
<proteinExistence type="inferred from homology"/>
<dbReference type="EMBL" id="LGUG01000004">
    <property type="protein sequence ID" value="KON94743.1"/>
    <property type="molecule type" value="Genomic_DNA"/>
</dbReference>
<dbReference type="Gene3D" id="1.10.3730.20">
    <property type="match status" value="2"/>
</dbReference>
<dbReference type="GeneID" id="42304334"/>
<dbReference type="InterPro" id="IPR050638">
    <property type="entry name" value="AA-Vitamin_Transporters"/>
</dbReference>
<feature type="domain" description="EamA" evidence="7">
    <location>
        <begin position="2"/>
        <end position="132"/>
    </location>
</feature>
<feature type="domain" description="EamA" evidence="7">
    <location>
        <begin position="151"/>
        <end position="274"/>
    </location>
</feature>
<feature type="transmembrane region" description="Helical" evidence="6">
    <location>
        <begin position="206"/>
        <end position="224"/>
    </location>
</feature>
<dbReference type="PANTHER" id="PTHR32322:SF2">
    <property type="entry name" value="EAMA DOMAIN-CONTAINING PROTEIN"/>
    <property type="match status" value="1"/>
</dbReference>
<dbReference type="Proteomes" id="UP000037269">
    <property type="component" value="Unassembled WGS sequence"/>
</dbReference>
<dbReference type="RefSeq" id="WP_043068502.1">
    <property type="nucleotide sequence ID" value="NZ_BJOA01000075.1"/>
</dbReference>
<protein>
    <submittedName>
        <fullName evidence="9">EamA-like transporter family protein</fullName>
    </submittedName>
</protein>
<dbReference type="Proteomes" id="UP000182836">
    <property type="component" value="Unassembled WGS sequence"/>
</dbReference>
<comment type="subcellular location">
    <subcellularLocation>
        <location evidence="1">Endomembrane system</location>
        <topology evidence="1">Multi-pass membrane protein</topology>
    </subcellularLocation>
</comment>
<dbReference type="InterPro" id="IPR000620">
    <property type="entry name" value="EamA_dom"/>
</dbReference>
<feature type="transmembrane region" description="Helical" evidence="6">
    <location>
        <begin position="89"/>
        <end position="110"/>
    </location>
</feature>
<evidence type="ECO:0000256" key="6">
    <source>
        <dbReference type="SAM" id="Phobius"/>
    </source>
</evidence>
<sequence>MWLLAALITAGCFGLNNTIFKWGTSRGLSKINIQFFFYFAAFLIIISAGIASHSLHPNLTSIMLGGIIGILNANGNIQMSRAFEKGPASLTSPLIAANAIFPVLAAGVIFHEQIPYLHWLGILCMMGSAVVIQYTPGTKSNTEYLPWLGRVVFAFFSFGLLGVLMKQSSYLQISSMDMLAAMYGGGTLYLAIWMGRERVRLQEAKIGALVGILSTVGFSCYFYALKTGVASIVFPVVSLNCLVVVLAGCYLFKEKLKLYQICGICTALLGLVLTKI</sequence>
<dbReference type="Pfam" id="PF00892">
    <property type="entry name" value="EamA"/>
    <property type="match status" value="2"/>
</dbReference>
<dbReference type="AlphaFoldDB" id="A0A0D1XA41"/>
<comment type="similarity">
    <text evidence="2">Belongs to the EamA transporter family.</text>
</comment>
<feature type="transmembrane region" description="Helical" evidence="6">
    <location>
        <begin position="116"/>
        <end position="135"/>
    </location>
</feature>
<feature type="transmembrane region" description="Helical" evidence="6">
    <location>
        <begin position="35"/>
        <end position="53"/>
    </location>
</feature>
<evidence type="ECO:0000256" key="1">
    <source>
        <dbReference type="ARBA" id="ARBA00004127"/>
    </source>
</evidence>
<evidence type="ECO:0000256" key="3">
    <source>
        <dbReference type="ARBA" id="ARBA00022692"/>
    </source>
</evidence>
<keyword evidence="3 6" id="KW-0812">Transmembrane</keyword>
<keyword evidence="10" id="KW-1185">Reference proteome</keyword>
<evidence type="ECO:0000256" key="4">
    <source>
        <dbReference type="ARBA" id="ARBA00022989"/>
    </source>
</evidence>
<keyword evidence="5 6" id="KW-0472">Membrane</keyword>
<evidence type="ECO:0000313" key="10">
    <source>
        <dbReference type="Proteomes" id="UP000037269"/>
    </source>
</evidence>
<dbReference type="PANTHER" id="PTHR32322">
    <property type="entry name" value="INNER MEMBRANE TRANSPORTER"/>
    <property type="match status" value="1"/>
</dbReference>
<evidence type="ECO:0000313" key="8">
    <source>
        <dbReference type="EMBL" id="KON94743.1"/>
    </source>
</evidence>